<feature type="transmembrane region" description="Helical" evidence="9">
    <location>
        <begin position="216"/>
        <end position="237"/>
    </location>
</feature>
<keyword evidence="4 9" id="KW-0812">Transmembrane</keyword>
<keyword evidence="5" id="KW-0547">Nucleotide-binding</keyword>
<gene>
    <name evidence="11" type="ORF">ITX44_32145</name>
</gene>
<feature type="transmembrane region" description="Helical" evidence="9">
    <location>
        <begin position="110"/>
        <end position="130"/>
    </location>
</feature>
<comment type="subcellular location">
    <subcellularLocation>
        <location evidence="1">Cell membrane</location>
        <topology evidence="1">Multi-pass membrane protein</topology>
    </subcellularLocation>
</comment>
<keyword evidence="2" id="KW-0813">Transport</keyword>
<dbReference type="RefSeq" id="WP_205361788.1">
    <property type="nucleotide sequence ID" value="NZ_JADKYB010000022.1"/>
</dbReference>
<feature type="transmembrane region" description="Helical" evidence="9">
    <location>
        <begin position="249"/>
        <end position="275"/>
    </location>
</feature>
<feature type="transmembrane region" description="Helical" evidence="9">
    <location>
        <begin position="85"/>
        <end position="103"/>
    </location>
</feature>
<feature type="transmembrane region" description="Helical" evidence="9">
    <location>
        <begin position="287"/>
        <end position="306"/>
    </location>
</feature>
<keyword evidence="6 11" id="KW-0067">ATP-binding</keyword>
<dbReference type="SUPFAM" id="SSF103481">
    <property type="entry name" value="Multidrug resistance efflux transporter EmrE"/>
    <property type="match status" value="1"/>
</dbReference>
<comment type="caution">
    <text evidence="11">The sequence shown here is derived from an EMBL/GenBank/DDBJ whole genome shotgun (WGS) entry which is preliminary data.</text>
</comment>
<reference evidence="11 12" key="1">
    <citation type="submission" date="2021-01" db="EMBL/GenBank/DDBJ databases">
        <title>Streptomyces acididurans sp. nov., isolated from a peat swamp forest soil.</title>
        <authorList>
            <person name="Chantavorakit T."/>
            <person name="Duangmal K."/>
        </authorList>
    </citation>
    <scope>NUCLEOTIDE SEQUENCE [LARGE SCALE GENOMIC DNA]</scope>
    <source>
        <strain evidence="11 12">KK5PA1</strain>
    </source>
</reference>
<evidence type="ECO:0000256" key="5">
    <source>
        <dbReference type="ARBA" id="ARBA00022741"/>
    </source>
</evidence>
<dbReference type="Gene3D" id="3.40.50.300">
    <property type="entry name" value="P-loop containing nucleotide triphosphate hydrolases"/>
    <property type="match status" value="1"/>
</dbReference>
<sequence length="635" mass="66265">MLTRARDKVGWPALTLLLLLALAPLVVRGVSEQGILVQAMIYAVGAVGLDVLTGYSGQFSFGQFVYFAIGAYVMAAVRVNGHWPWLPAIIAGVAASTLVAAVIGSLFVRLRFFGSAVGTFFLGAVAVDLISGSRLSHWTGGSNGLAVLPVTIGANSLSTGDWLYYTVWIALALSVAVCLRYTKVRAGRAARVVKENEVVAAVLGVRVFREKVRAQALAGAVAGLAGCMLALEVGYLSPDTFGISQSIELFAIVAVGGTGSIVGPILGAVFFFSMVNGLASTSASSSQLLFSLVVLVVVVLFNGGLYDLLEKGTRKLLGLRRSDAGAHKKDAQVAGRAQAERTEPVAAAAVAEPLSGALAESPATVSFAQPSADRARVRTGPPLLELAGIGVDFGGVRALDAVDLTVGRGEVHAIIGPNGAGKTTLLNCISGIQPATGRVVLDSDDLTSLPVSVRRARGISRTFQHPALVADLTVLQNVEVGAYETHNGSAVLEMAGLPGTRRRDRVARDRAVHALELLEFPRERWDVHAGELTMGEQKHIDIARALASEPKLLLLDEPTAGLGEEEIGAVANAIEGVRRAGVTVLVIAHHVGFVRRIADACTVLDFGRVLTSGTAGEVLADDQVVDVFVGAGRKS</sequence>
<evidence type="ECO:0000256" key="4">
    <source>
        <dbReference type="ARBA" id="ARBA00022692"/>
    </source>
</evidence>
<feature type="domain" description="ABC transporter" evidence="10">
    <location>
        <begin position="384"/>
        <end position="631"/>
    </location>
</feature>
<feature type="transmembrane region" description="Helical" evidence="9">
    <location>
        <begin position="39"/>
        <end position="57"/>
    </location>
</feature>
<evidence type="ECO:0000313" key="12">
    <source>
        <dbReference type="Proteomes" id="UP000749040"/>
    </source>
</evidence>
<evidence type="ECO:0000256" key="6">
    <source>
        <dbReference type="ARBA" id="ARBA00022840"/>
    </source>
</evidence>
<dbReference type="CDD" id="cd06581">
    <property type="entry name" value="TM_PBP1_LivM_like"/>
    <property type="match status" value="1"/>
</dbReference>
<evidence type="ECO:0000256" key="2">
    <source>
        <dbReference type="ARBA" id="ARBA00022448"/>
    </source>
</evidence>
<proteinExistence type="predicted"/>
<dbReference type="Proteomes" id="UP000749040">
    <property type="component" value="Unassembled WGS sequence"/>
</dbReference>
<dbReference type="CDD" id="cd03219">
    <property type="entry name" value="ABC_Mj1267_LivG_branched"/>
    <property type="match status" value="1"/>
</dbReference>
<keyword evidence="3" id="KW-1003">Cell membrane</keyword>
<dbReference type="Pfam" id="PF00005">
    <property type="entry name" value="ABC_tran"/>
    <property type="match status" value="1"/>
</dbReference>
<evidence type="ECO:0000256" key="7">
    <source>
        <dbReference type="ARBA" id="ARBA00022989"/>
    </source>
</evidence>
<dbReference type="PROSITE" id="PS50893">
    <property type="entry name" value="ABC_TRANSPORTER_2"/>
    <property type="match status" value="1"/>
</dbReference>
<evidence type="ECO:0000256" key="1">
    <source>
        <dbReference type="ARBA" id="ARBA00004651"/>
    </source>
</evidence>
<dbReference type="PANTHER" id="PTHR45772">
    <property type="entry name" value="CONSERVED COMPONENT OF ABC TRANSPORTER FOR NATURAL AMINO ACIDS-RELATED"/>
    <property type="match status" value="1"/>
</dbReference>
<dbReference type="InterPro" id="IPR027417">
    <property type="entry name" value="P-loop_NTPase"/>
</dbReference>
<protein>
    <submittedName>
        <fullName evidence="11">Branched-chain amino acid ABC transporter ATP-binding protein/permease</fullName>
    </submittedName>
</protein>
<keyword evidence="12" id="KW-1185">Reference proteome</keyword>
<dbReference type="Pfam" id="PF02653">
    <property type="entry name" value="BPD_transp_2"/>
    <property type="match status" value="1"/>
</dbReference>
<evidence type="ECO:0000256" key="3">
    <source>
        <dbReference type="ARBA" id="ARBA00022475"/>
    </source>
</evidence>
<dbReference type="InterPro" id="IPR043428">
    <property type="entry name" value="LivM-like"/>
</dbReference>
<dbReference type="SUPFAM" id="SSF52540">
    <property type="entry name" value="P-loop containing nucleoside triphosphate hydrolases"/>
    <property type="match status" value="1"/>
</dbReference>
<dbReference type="EMBL" id="JADKYB010000022">
    <property type="protein sequence ID" value="MBM9509119.1"/>
    <property type="molecule type" value="Genomic_DNA"/>
</dbReference>
<dbReference type="InterPro" id="IPR001851">
    <property type="entry name" value="ABC_transp_permease"/>
</dbReference>
<dbReference type="InterPro" id="IPR003593">
    <property type="entry name" value="AAA+_ATPase"/>
</dbReference>
<feature type="transmembrane region" description="Helical" evidence="9">
    <location>
        <begin position="64"/>
        <end position="79"/>
    </location>
</feature>
<dbReference type="SMART" id="SM00382">
    <property type="entry name" value="AAA"/>
    <property type="match status" value="1"/>
</dbReference>
<evidence type="ECO:0000256" key="8">
    <source>
        <dbReference type="ARBA" id="ARBA00023136"/>
    </source>
</evidence>
<name>A0ABS2U0I6_9ACTN</name>
<evidence type="ECO:0000256" key="9">
    <source>
        <dbReference type="SAM" id="Phobius"/>
    </source>
</evidence>
<accession>A0ABS2U0I6</accession>
<dbReference type="GO" id="GO:0005524">
    <property type="term" value="F:ATP binding"/>
    <property type="evidence" value="ECO:0007669"/>
    <property type="project" value="UniProtKB-KW"/>
</dbReference>
<dbReference type="InterPro" id="IPR051120">
    <property type="entry name" value="ABC_AA/LPS_Transport"/>
</dbReference>
<evidence type="ECO:0000313" key="11">
    <source>
        <dbReference type="EMBL" id="MBM9509119.1"/>
    </source>
</evidence>
<dbReference type="InterPro" id="IPR003439">
    <property type="entry name" value="ABC_transporter-like_ATP-bd"/>
</dbReference>
<feature type="transmembrane region" description="Helical" evidence="9">
    <location>
        <begin position="162"/>
        <end position="181"/>
    </location>
</feature>
<dbReference type="InterPro" id="IPR037185">
    <property type="entry name" value="EmrE-like"/>
</dbReference>
<keyword evidence="7 9" id="KW-1133">Transmembrane helix</keyword>
<keyword evidence="8 9" id="KW-0472">Membrane</keyword>
<evidence type="ECO:0000259" key="10">
    <source>
        <dbReference type="PROSITE" id="PS50893"/>
    </source>
</evidence>
<organism evidence="11 12">
    <name type="scientific">Actinacidiphila acididurans</name>
    <dbReference type="NCBI Taxonomy" id="2784346"/>
    <lineage>
        <taxon>Bacteria</taxon>
        <taxon>Bacillati</taxon>
        <taxon>Actinomycetota</taxon>
        <taxon>Actinomycetes</taxon>
        <taxon>Kitasatosporales</taxon>
        <taxon>Streptomycetaceae</taxon>
        <taxon>Actinacidiphila</taxon>
    </lineage>
</organism>